<evidence type="ECO:0000313" key="8">
    <source>
        <dbReference type="EnsemblPlants" id="Pp3c9_25940V3.1"/>
    </source>
</evidence>
<dbReference type="PaxDb" id="3218-PP1S131_174V6.1"/>
<dbReference type="AlphaFoldDB" id="A9SX74"/>
<dbReference type="GO" id="GO:0000139">
    <property type="term" value="C:Golgi membrane"/>
    <property type="evidence" value="ECO:0007669"/>
    <property type="project" value="UniProtKB-SubCell"/>
</dbReference>
<feature type="domain" description="BD-FAE-like" evidence="6">
    <location>
        <begin position="197"/>
        <end position="307"/>
    </location>
</feature>
<dbReference type="EnsemblPlants" id="Pp3c9_25940V3.2">
    <property type="protein sequence ID" value="Pp3c9_25940V3.2"/>
    <property type="gene ID" value="Pp3c9_25940"/>
</dbReference>
<dbReference type="SUPFAM" id="SSF53474">
    <property type="entry name" value="alpha/beta-Hydrolases"/>
    <property type="match status" value="1"/>
</dbReference>
<dbReference type="EnsemblPlants" id="Pp3c9_25940V3.1">
    <property type="protein sequence ID" value="Pp3c9_25940V3.1"/>
    <property type="gene ID" value="Pp3c9_25940"/>
</dbReference>
<reference evidence="8" key="3">
    <citation type="submission" date="2020-12" db="UniProtKB">
        <authorList>
            <consortium name="EnsemblPlants"/>
        </authorList>
    </citation>
    <scope>IDENTIFICATION</scope>
</reference>
<comment type="subcellular location">
    <subcellularLocation>
        <location evidence="1">Golgi apparatus membrane</location>
        <topology evidence="1">Multi-pass membrane protein</topology>
    </subcellularLocation>
</comment>
<dbReference type="STRING" id="3218.A9SX74"/>
<dbReference type="Pfam" id="PF20434">
    <property type="entry name" value="BD-FAE"/>
    <property type="match status" value="1"/>
</dbReference>
<name>A9SX74_PHYPA</name>
<dbReference type="RefSeq" id="XP_024383904.1">
    <property type="nucleotide sequence ID" value="XM_024528136.2"/>
</dbReference>
<dbReference type="PANTHER" id="PTHR48081:SF33">
    <property type="entry name" value="KYNURENINE FORMAMIDASE"/>
    <property type="match status" value="1"/>
</dbReference>
<dbReference type="OrthoDB" id="6495301at2759"/>
<dbReference type="GeneID" id="112286344"/>
<dbReference type="PANTHER" id="PTHR48081">
    <property type="entry name" value="AB HYDROLASE SUPERFAMILY PROTEIN C4A8.06C"/>
    <property type="match status" value="1"/>
</dbReference>
<proteinExistence type="inferred from homology"/>
<accession>A9SX74</accession>
<dbReference type="Gene3D" id="3.40.50.1820">
    <property type="entry name" value="alpha/beta hydrolase"/>
    <property type="match status" value="1"/>
</dbReference>
<dbReference type="InterPro" id="IPR050300">
    <property type="entry name" value="GDXG_lipolytic_enzyme"/>
</dbReference>
<dbReference type="GO" id="GO:0016787">
    <property type="term" value="F:hydrolase activity"/>
    <property type="evidence" value="ECO:0007669"/>
    <property type="project" value="UniProtKB-KW"/>
</dbReference>
<dbReference type="Gramene" id="Pp3c9_25940V3.2">
    <property type="protein sequence ID" value="Pp3c9_25940V3.2"/>
    <property type="gene ID" value="Pp3c9_25940"/>
</dbReference>
<dbReference type="KEGG" id="ppp:112286344"/>
<dbReference type="EMBL" id="ABEU02000009">
    <property type="protein sequence ID" value="PNR48721.1"/>
    <property type="molecule type" value="Genomic_DNA"/>
</dbReference>
<keyword evidence="9" id="KW-1185">Reference proteome</keyword>
<evidence type="ECO:0000256" key="3">
    <source>
        <dbReference type="ARBA" id="ARBA00038028"/>
    </source>
</evidence>
<reference evidence="7 9" key="1">
    <citation type="journal article" date="2008" name="Science">
        <title>The Physcomitrella genome reveals evolutionary insights into the conquest of land by plants.</title>
        <authorList>
            <person name="Rensing S."/>
            <person name="Lang D."/>
            <person name="Zimmer A."/>
            <person name="Terry A."/>
            <person name="Salamov A."/>
            <person name="Shapiro H."/>
            <person name="Nishiyama T."/>
            <person name="Perroud P.-F."/>
            <person name="Lindquist E."/>
            <person name="Kamisugi Y."/>
            <person name="Tanahashi T."/>
            <person name="Sakakibara K."/>
            <person name="Fujita T."/>
            <person name="Oishi K."/>
            <person name="Shin-I T."/>
            <person name="Kuroki Y."/>
            <person name="Toyoda A."/>
            <person name="Suzuki Y."/>
            <person name="Hashimoto A."/>
            <person name="Yamaguchi K."/>
            <person name="Sugano A."/>
            <person name="Kohara Y."/>
            <person name="Fujiyama A."/>
            <person name="Anterola A."/>
            <person name="Aoki S."/>
            <person name="Ashton N."/>
            <person name="Barbazuk W.B."/>
            <person name="Barker E."/>
            <person name="Bennetzen J."/>
            <person name="Bezanilla M."/>
            <person name="Blankenship R."/>
            <person name="Cho S.H."/>
            <person name="Dutcher S."/>
            <person name="Estelle M."/>
            <person name="Fawcett J.A."/>
            <person name="Gundlach H."/>
            <person name="Hanada K."/>
            <person name="Heyl A."/>
            <person name="Hicks K.A."/>
            <person name="Hugh J."/>
            <person name="Lohr M."/>
            <person name="Mayer K."/>
            <person name="Melkozernov A."/>
            <person name="Murata T."/>
            <person name="Nelson D."/>
            <person name="Pils B."/>
            <person name="Prigge M."/>
            <person name="Reiss B."/>
            <person name="Renner T."/>
            <person name="Rombauts S."/>
            <person name="Rushton P."/>
            <person name="Sanderfoot A."/>
            <person name="Schween G."/>
            <person name="Shiu S.-H."/>
            <person name="Stueber K."/>
            <person name="Theodoulou F.L."/>
            <person name="Tu H."/>
            <person name="Van de Peer Y."/>
            <person name="Verrier P.J."/>
            <person name="Waters E."/>
            <person name="Wood A."/>
            <person name="Yang L."/>
            <person name="Cove D."/>
            <person name="Cuming A."/>
            <person name="Hasebe M."/>
            <person name="Lucas S."/>
            <person name="Mishler D.B."/>
            <person name="Reski R."/>
            <person name="Grigoriev I."/>
            <person name="Quatrano R.S."/>
            <person name="Boore J.L."/>
        </authorList>
    </citation>
    <scope>NUCLEOTIDE SEQUENCE [LARGE SCALE GENOMIC DNA]</scope>
    <source>
        <strain evidence="8 9">cv. Gransden 2004</strain>
    </source>
</reference>
<dbReference type="InterPro" id="IPR049492">
    <property type="entry name" value="BD-FAE-like_dom"/>
</dbReference>
<evidence type="ECO:0000313" key="7">
    <source>
        <dbReference type="EMBL" id="PNR48721.1"/>
    </source>
</evidence>
<dbReference type="eggNOG" id="KOG1516">
    <property type="taxonomic scope" value="Eukaryota"/>
</dbReference>
<keyword evidence="2" id="KW-0378">Hydrolase</keyword>
<evidence type="ECO:0000259" key="6">
    <source>
        <dbReference type="Pfam" id="PF20434"/>
    </source>
</evidence>
<dbReference type="EC" id="3.1.1.n2" evidence="4"/>
<evidence type="ECO:0000256" key="5">
    <source>
        <dbReference type="ARBA" id="ARBA00049507"/>
    </source>
</evidence>
<sequence>MVYRQVLAFASARALTCVRQRRCLLSPALPPQWPWLGSSRPSPSCTPSPLLYRLSPHSGLCSSSGCMAMKADMVDEAFAPPSARRSAPGRMPVNAGMLGEAVKGAVREAFQIRDVGPLHRVLILFGLLFTIAREVLGTIKLAPYGAYAYRTYVSLPPWRKHETQDSLPPTRRWWSHNTHDVAIARNVRFSQAQRNLLDVYVPNRKSAVGVGLKPVVLFVHGGVWASGDKWQFSPLGTFLAESGVIAVLVQYTLYPEVLAIDQVSEVSCALTWTMDNIAQYGGDPERVFLMGHSSGAHLSSMMLWERASRLVKNAERPIPEQLDLRIPYGYLGLAGVYNISEHFKYEASRGVEAISCMRPAMGWEESFDSMSPTLLFGALLMQGGASFATNRYTDTTTEIQVRGLNLAPKCLFLASREDLVVPPTSSLAINSVLQTLGCDSRVIVYEDLKHEDFVLWHKGWGTLKSHVGSYLEEILKFVMVESSSND</sequence>
<comment type="catalytic activity">
    <reaction evidence="5">
        <text>[protein]-C-terminal S-[(2E,6E)-farnesyl]-L-cysteine methyl ester + H2O = [protein]-C-terminal S-[(2E,6E)-farnesyl]-L-cysteine + methanol + H(+)</text>
        <dbReference type="Rhea" id="RHEA:48520"/>
        <dbReference type="Rhea" id="RHEA-COMP:12125"/>
        <dbReference type="Rhea" id="RHEA-COMP:12126"/>
        <dbReference type="ChEBI" id="CHEBI:15377"/>
        <dbReference type="ChEBI" id="CHEBI:15378"/>
        <dbReference type="ChEBI" id="CHEBI:17790"/>
        <dbReference type="ChEBI" id="CHEBI:90510"/>
        <dbReference type="ChEBI" id="CHEBI:90511"/>
        <dbReference type="EC" id="3.1.1.n2"/>
    </reaction>
</comment>
<evidence type="ECO:0000256" key="2">
    <source>
        <dbReference type="ARBA" id="ARBA00022801"/>
    </source>
</evidence>
<reference evidence="7 9" key="2">
    <citation type="journal article" date="2018" name="Plant J.">
        <title>The Physcomitrella patens chromosome-scale assembly reveals moss genome structure and evolution.</title>
        <authorList>
            <person name="Lang D."/>
            <person name="Ullrich K.K."/>
            <person name="Murat F."/>
            <person name="Fuchs J."/>
            <person name="Jenkins J."/>
            <person name="Haas F.B."/>
            <person name="Piednoel M."/>
            <person name="Gundlach H."/>
            <person name="Van Bel M."/>
            <person name="Meyberg R."/>
            <person name="Vives C."/>
            <person name="Morata J."/>
            <person name="Symeonidi A."/>
            <person name="Hiss M."/>
            <person name="Muchero W."/>
            <person name="Kamisugi Y."/>
            <person name="Saleh O."/>
            <person name="Blanc G."/>
            <person name="Decker E.L."/>
            <person name="van Gessel N."/>
            <person name="Grimwood J."/>
            <person name="Hayes R.D."/>
            <person name="Graham S.W."/>
            <person name="Gunter L.E."/>
            <person name="McDaniel S.F."/>
            <person name="Hoernstein S.N.W."/>
            <person name="Larsson A."/>
            <person name="Li F.W."/>
            <person name="Perroud P.F."/>
            <person name="Phillips J."/>
            <person name="Ranjan P."/>
            <person name="Rokshar D.S."/>
            <person name="Rothfels C.J."/>
            <person name="Schneider L."/>
            <person name="Shu S."/>
            <person name="Stevenson D.W."/>
            <person name="Thummler F."/>
            <person name="Tillich M."/>
            <person name="Villarreal Aguilar J.C."/>
            <person name="Widiez T."/>
            <person name="Wong G.K."/>
            <person name="Wymore A."/>
            <person name="Zhang Y."/>
            <person name="Zimmer A.D."/>
            <person name="Quatrano R.S."/>
            <person name="Mayer K.F.X."/>
            <person name="Goodstein D."/>
            <person name="Casacuberta J.M."/>
            <person name="Vandepoele K."/>
            <person name="Reski R."/>
            <person name="Cuming A.C."/>
            <person name="Tuskan G.A."/>
            <person name="Maumus F."/>
            <person name="Salse J."/>
            <person name="Schmutz J."/>
            <person name="Rensing S.A."/>
        </authorList>
    </citation>
    <scope>NUCLEOTIDE SEQUENCE [LARGE SCALE GENOMIC DNA]</scope>
    <source>
        <strain evidence="8 9">cv. Gransden 2004</strain>
    </source>
</reference>
<dbReference type="ESTHER" id="phypa-a9sx74">
    <property type="family name" value="BD-FAE"/>
</dbReference>
<dbReference type="Proteomes" id="UP000006727">
    <property type="component" value="Chromosome 9"/>
</dbReference>
<evidence type="ECO:0000256" key="4">
    <source>
        <dbReference type="ARBA" id="ARBA00038928"/>
    </source>
</evidence>
<evidence type="ECO:0000256" key="1">
    <source>
        <dbReference type="ARBA" id="ARBA00004653"/>
    </source>
</evidence>
<dbReference type="Gramene" id="Pp3c9_25940V3.1">
    <property type="protein sequence ID" value="Pp3c9_25940V3.1"/>
    <property type="gene ID" value="Pp3c9_25940"/>
</dbReference>
<dbReference type="InterPro" id="IPR029058">
    <property type="entry name" value="AB_hydrolase_fold"/>
</dbReference>
<protein>
    <recommendedName>
        <fullName evidence="4">protein-S-isoprenylcysteine alpha-carbonyl methylesterase</fullName>
        <ecNumber evidence="4">3.1.1.n2</ecNumber>
    </recommendedName>
</protein>
<dbReference type="HOGENOM" id="CLU_654515_0_0_1"/>
<comment type="similarity">
    <text evidence="3">Belongs to the AB hydrolase superfamily. Isoprenylcysteine methylesterase family.</text>
</comment>
<gene>
    <name evidence="8" type="primary">LOC112286344</name>
    <name evidence="7" type="ORF">PHYPA_013198</name>
</gene>
<organism evidence="7">
    <name type="scientific">Physcomitrium patens</name>
    <name type="common">Spreading-leaved earth moss</name>
    <name type="synonym">Physcomitrella patens</name>
    <dbReference type="NCBI Taxonomy" id="3218"/>
    <lineage>
        <taxon>Eukaryota</taxon>
        <taxon>Viridiplantae</taxon>
        <taxon>Streptophyta</taxon>
        <taxon>Embryophyta</taxon>
        <taxon>Bryophyta</taxon>
        <taxon>Bryophytina</taxon>
        <taxon>Bryopsida</taxon>
        <taxon>Funariidae</taxon>
        <taxon>Funariales</taxon>
        <taxon>Funariaceae</taxon>
        <taxon>Physcomitrium</taxon>
    </lineage>
</organism>
<evidence type="ECO:0000313" key="9">
    <source>
        <dbReference type="Proteomes" id="UP000006727"/>
    </source>
</evidence>